<name>A0A917LH42_9BACL</name>
<dbReference type="Proteomes" id="UP000644756">
    <property type="component" value="Unassembled WGS sequence"/>
</dbReference>
<feature type="domain" description="Copper amine oxidase-like N-terminal" evidence="1">
    <location>
        <begin position="115"/>
        <end position="209"/>
    </location>
</feature>
<evidence type="ECO:0000313" key="3">
    <source>
        <dbReference type="Proteomes" id="UP000644756"/>
    </source>
</evidence>
<keyword evidence="3" id="KW-1185">Reference proteome</keyword>
<accession>A0A917LH42</accession>
<dbReference type="InterPro" id="IPR036582">
    <property type="entry name" value="Mao_N_sf"/>
</dbReference>
<reference evidence="2" key="2">
    <citation type="submission" date="2020-09" db="EMBL/GenBank/DDBJ databases">
        <authorList>
            <person name="Sun Q."/>
            <person name="Zhou Y."/>
        </authorList>
    </citation>
    <scope>NUCLEOTIDE SEQUENCE</scope>
    <source>
        <strain evidence="2">CGMCC 1.12987</strain>
    </source>
</reference>
<organism evidence="2 3">
    <name type="scientific">Paenibacillus abyssi</name>
    <dbReference type="NCBI Taxonomy" id="1340531"/>
    <lineage>
        <taxon>Bacteria</taxon>
        <taxon>Bacillati</taxon>
        <taxon>Bacillota</taxon>
        <taxon>Bacilli</taxon>
        <taxon>Bacillales</taxon>
        <taxon>Paenibacillaceae</taxon>
        <taxon>Paenibacillus</taxon>
    </lineage>
</organism>
<gene>
    <name evidence="2" type="ORF">GCM10010916_44660</name>
</gene>
<dbReference type="InterPro" id="IPR012854">
    <property type="entry name" value="Cu_amine_oxidase-like_N"/>
</dbReference>
<dbReference type="Gene3D" id="3.30.457.10">
    <property type="entry name" value="Copper amine oxidase-like, N-terminal domain"/>
    <property type="match status" value="1"/>
</dbReference>
<dbReference type="AlphaFoldDB" id="A0A917LH42"/>
<reference evidence="2" key="1">
    <citation type="journal article" date="2014" name="Int. J. Syst. Evol. Microbiol.">
        <title>Complete genome sequence of Corynebacterium casei LMG S-19264T (=DSM 44701T), isolated from a smear-ripened cheese.</title>
        <authorList>
            <consortium name="US DOE Joint Genome Institute (JGI-PGF)"/>
            <person name="Walter F."/>
            <person name="Albersmeier A."/>
            <person name="Kalinowski J."/>
            <person name="Ruckert C."/>
        </authorList>
    </citation>
    <scope>NUCLEOTIDE SEQUENCE</scope>
    <source>
        <strain evidence="2">CGMCC 1.12987</strain>
    </source>
</reference>
<evidence type="ECO:0000259" key="1">
    <source>
        <dbReference type="Pfam" id="PF07833"/>
    </source>
</evidence>
<proteinExistence type="predicted"/>
<evidence type="ECO:0000313" key="2">
    <source>
        <dbReference type="EMBL" id="GGG23155.1"/>
    </source>
</evidence>
<sequence length="379" mass="43072">MIPLTVLKQFGVAIVENKKVKTWKTMKGSHYAIFKLNSKSYTLPKNKRQLQQPAQMINQTLYIPAEAFFDILKAKKALVIRDAAFIIQDTSIWTPENEAANIVLKGQKLKPEFYIDRKAVPFKTKPVIEGGIAYFPIKELYEYVGAKVEEDHRAGKVSIIHHKTIHTYTDGSPHYTYHDVSDSADWPVEELTIEGDVPVKRINGVFMMPHVGFDGPTAVRNPTNLQYGDVGIVANGRWIFERQVYYTYNIRSFYRDIDEHGNEITDSDEDMDGGNEKATFVSFMSKSYTVKDKGTQYWGGMVRNQNLSGGKVRRMEIEFNSHLENGKAVGALVYKTEIMDTEGNYTAESEKSIYTAVPLKDGFPSFSWDEAMTALDIKK</sequence>
<dbReference type="SUPFAM" id="SSF55383">
    <property type="entry name" value="Copper amine oxidase, domain N"/>
    <property type="match status" value="1"/>
</dbReference>
<protein>
    <recommendedName>
        <fullName evidence="1">Copper amine oxidase-like N-terminal domain-containing protein</fullName>
    </recommendedName>
</protein>
<comment type="caution">
    <text evidence="2">The sequence shown here is derived from an EMBL/GenBank/DDBJ whole genome shotgun (WGS) entry which is preliminary data.</text>
</comment>
<dbReference type="EMBL" id="BMGR01000019">
    <property type="protein sequence ID" value="GGG23155.1"/>
    <property type="molecule type" value="Genomic_DNA"/>
</dbReference>
<dbReference type="Pfam" id="PF07833">
    <property type="entry name" value="Cu_amine_oxidN1"/>
    <property type="match status" value="1"/>
</dbReference>